<sequence>MRSSKLYSNYSRKIKKAKYEEKPWNSYLVRDFKLWIKHKRLKEQNYFCCYCLRCIKNESDRVKHIERILPKSKFPAYMFDAFNLSVSCVKCNCDIKLSGTDFLNDPMLRFRKSWNYRVYDSKLYRFIHPKLDNINDYLTRELKSINNRPSYLYKYFGDKGKFHYDFFRLKEFEVFEINSSQGLTSPDPNSEAASIVAAIYKKHA</sequence>
<dbReference type="EMBL" id="CP011925">
    <property type="protein sequence ID" value="ATD09531.1"/>
    <property type="molecule type" value="Genomic_DNA"/>
</dbReference>
<proteinExistence type="predicted"/>
<dbReference type="Gene3D" id="1.10.30.50">
    <property type="match status" value="1"/>
</dbReference>
<evidence type="ECO:0000313" key="2">
    <source>
        <dbReference type="Proteomes" id="UP000016521"/>
    </source>
</evidence>
<dbReference type="Proteomes" id="UP000016521">
    <property type="component" value="Chromosome II"/>
</dbReference>
<name>A0ABN5CL91_PSEO7</name>
<evidence type="ECO:0008006" key="3">
    <source>
        <dbReference type="Google" id="ProtNLM"/>
    </source>
</evidence>
<evidence type="ECO:0000313" key="1">
    <source>
        <dbReference type="EMBL" id="ATD09531.1"/>
    </source>
</evidence>
<protein>
    <recommendedName>
        <fullName evidence="3">HNH domain-containing protein</fullName>
    </recommendedName>
</protein>
<keyword evidence="2" id="KW-1185">Reference proteome</keyword>
<reference evidence="1 2" key="1">
    <citation type="submission" date="2015-06" db="EMBL/GenBank/DDBJ databases">
        <authorList>
            <person name="Xie B.-B."/>
            <person name="Rong J.-C."/>
            <person name="Qin Q.-L."/>
            <person name="Zhang Y.-Z."/>
        </authorList>
    </citation>
    <scope>NUCLEOTIDE SEQUENCE [LARGE SCALE GENOMIC DNA]</scope>
    <source>
        <strain evidence="1 2">JCM 20779</strain>
    </source>
</reference>
<accession>A0ABN5CL91</accession>
<organism evidence="1 2">
    <name type="scientific">Pseudoalteromonas piscicida</name>
    <dbReference type="NCBI Taxonomy" id="43662"/>
    <lineage>
        <taxon>Bacteria</taxon>
        <taxon>Pseudomonadati</taxon>
        <taxon>Pseudomonadota</taxon>
        <taxon>Gammaproteobacteria</taxon>
        <taxon>Alteromonadales</taxon>
        <taxon>Pseudoalteromonadaceae</taxon>
        <taxon>Pseudoalteromonas</taxon>
    </lineage>
</organism>
<gene>
    <name evidence="1" type="ORF">PPIS_b0352</name>
</gene>